<feature type="compositionally biased region" description="Basic and acidic residues" evidence="1">
    <location>
        <begin position="7"/>
        <end position="26"/>
    </location>
</feature>
<dbReference type="Proteomes" id="UP000217790">
    <property type="component" value="Unassembled WGS sequence"/>
</dbReference>
<dbReference type="STRING" id="47427.A0A2H3DY19"/>
<evidence type="ECO:0000313" key="3">
    <source>
        <dbReference type="Proteomes" id="UP000217790"/>
    </source>
</evidence>
<gene>
    <name evidence="2" type="ORF">ARMGADRAFT_1081158</name>
</gene>
<feature type="region of interest" description="Disordered" evidence="1">
    <location>
        <begin position="1"/>
        <end position="28"/>
    </location>
</feature>
<dbReference type="InParanoid" id="A0A2H3DY19"/>
<reference evidence="3" key="1">
    <citation type="journal article" date="2017" name="Nat. Ecol. Evol.">
        <title>Genome expansion and lineage-specific genetic innovations in the forest pathogenic fungi Armillaria.</title>
        <authorList>
            <person name="Sipos G."/>
            <person name="Prasanna A.N."/>
            <person name="Walter M.C."/>
            <person name="O'Connor E."/>
            <person name="Balint B."/>
            <person name="Krizsan K."/>
            <person name="Kiss B."/>
            <person name="Hess J."/>
            <person name="Varga T."/>
            <person name="Slot J."/>
            <person name="Riley R."/>
            <person name="Boka B."/>
            <person name="Rigling D."/>
            <person name="Barry K."/>
            <person name="Lee J."/>
            <person name="Mihaltcheva S."/>
            <person name="LaButti K."/>
            <person name="Lipzen A."/>
            <person name="Waldron R."/>
            <person name="Moloney N.M."/>
            <person name="Sperisen C."/>
            <person name="Kredics L."/>
            <person name="Vagvoelgyi C."/>
            <person name="Patrignani A."/>
            <person name="Fitzpatrick D."/>
            <person name="Nagy I."/>
            <person name="Doyle S."/>
            <person name="Anderson J.B."/>
            <person name="Grigoriev I.V."/>
            <person name="Gueldener U."/>
            <person name="Muensterkoetter M."/>
            <person name="Nagy L.G."/>
        </authorList>
    </citation>
    <scope>NUCLEOTIDE SEQUENCE [LARGE SCALE GENOMIC DNA]</scope>
    <source>
        <strain evidence="3">Ar21-2</strain>
    </source>
</reference>
<protein>
    <submittedName>
        <fullName evidence="2">Uncharacterized protein</fullName>
    </submittedName>
</protein>
<accession>A0A2H3DY19</accession>
<sequence length="166" mass="17704">MPRPRRAPSDARSRTHHQQSDRDRHLHGPHHHLVADVLTSLPSADGYTIELVNISNINYMYAQTGTFFVSEPVGSSALASSTGSRGLRVRAVVRVRVVLRLRRLVPRPHESPSMSFSFAKRASRSASGSGSASASGSSTRALATTPSTYSAASTASTSAFNASSRA</sequence>
<proteinExistence type="predicted"/>
<feature type="region of interest" description="Disordered" evidence="1">
    <location>
        <begin position="109"/>
        <end position="166"/>
    </location>
</feature>
<evidence type="ECO:0000256" key="1">
    <source>
        <dbReference type="SAM" id="MobiDB-lite"/>
    </source>
</evidence>
<feature type="compositionally biased region" description="Low complexity" evidence="1">
    <location>
        <begin position="113"/>
        <end position="166"/>
    </location>
</feature>
<organism evidence="2 3">
    <name type="scientific">Armillaria gallica</name>
    <name type="common">Bulbous honey fungus</name>
    <name type="synonym">Armillaria bulbosa</name>
    <dbReference type="NCBI Taxonomy" id="47427"/>
    <lineage>
        <taxon>Eukaryota</taxon>
        <taxon>Fungi</taxon>
        <taxon>Dikarya</taxon>
        <taxon>Basidiomycota</taxon>
        <taxon>Agaricomycotina</taxon>
        <taxon>Agaricomycetes</taxon>
        <taxon>Agaricomycetidae</taxon>
        <taxon>Agaricales</taxon>
        <taxon>Marasmiineae</taxon>
        <taxon>Physalacriaceae</taxon>
        <taxon>Armillaria</taxon>
    </lineage>
</organism>
<keyword evidence="3" id="KW-1185">Reference proteome</keyword>
<dbReference type="EMBL" id="KZ293659">
    <property type="protein sequence ID" value="PBK92366.1"/>
    <property type="molecule type" value="Genomic_DNA"/>
</dbReference>
<dbReference type="OrthoDB" id="5420143at2759"/>
<evidence type="ECO:0000313" key="2">
    <source>
        <dbReference type="EMBL" id="PBK92366.1"/>
    </source>
</evidence>
<dbReference type="AlphaFoldDB" id="A0A2H3DY19"/>
<name>A0A2H3DY19_ARMGA</name>